<dbReference type="SUPFAM" id="SSF52266">
    <property type="entry name" value="SGNH hydrolase"/>
    <property type="match status" value="1"/>
</dbReference>
<dbReference type="Proteomes" id="UP000318538">
    <property type="component" value="Chromosome"/>
</dbReference>
<proteinExistence type="predicted"/>
<dbReference type="RefSeq" id="WP_145173976.1">
    <property type="nucleotide sequence ID" value="NZ_CP036525.1"/>
</dbReference>
<keyword evidence="4" id="KW-1185">Reference proteome</keyword>
<reference evidence="3 4" key="1">
    <citation type="submission" date="2019-02" db="EMBL/GenBank/DDBJ databases">
        <title>Deep-cultivation of Planctomycetes and their phenomic and genomic characterization uncovers novel biology.</title>
        <authorList>
            <person name="Wiegand S."/>
            <person name="Jogler M."/>
            <person name="Boedeker C."/>
            <person name="Pinto D."/>
            <person name="Vollmers J."/>
            <person name="Rivas-Marin E."/>
            <person name="Kohn T."/>
            <person name="Peeters S.H."/>
            <person name="Heuer A."/>
            <person name="Rast P."/>
            <person name="Oberbeckmann S."/>
            <person name="Bunk B."/>
            <person name="Jeske O."/>
            <person name="Meyerdierks A."/>
            <person name="Storesund J.E."/>
            <person name="Kallscheuer N."/>
            <person name="Luecker S."/>
            <person name="Lage O.M."/>
            <person name="Pohl T."/>
            <person name="Merkel B.J."/>
            <person name="Hornburger P."/>
            <person name="Mueller R.-W."/>
            <person name="Bruemmer F."/>
            <person name="Labrenz M."/>
            <person name="Spormann A.M."/>
            <person name="Op den Camp H."/>
            <person name="Overmann J."/>
            <person name="Amann R."/>
            <person name="Jetten M.S.M."/>
            <person name="Mascher T."/>
            <person name="Medema M.H."/>
            <person name="Devos D.P."/>
            <person name="Kaster A.-K."/>
            <person name="Ovreas L."/>
            <person name="Rohde M."/>
            <person name="Galperin M.Y."/>
            <person name="Jogler C."/>
        </authorList>
    </citation>
    <scope>NUCLEOTIDE SEQUENCE [LARGE SCALE GENOMIC DNA]</scope>
    <source>
        <strain evidence="3 4">K22_7</strain>
    </source>
</reference>
<accession>A0A517NI58</accession>
<evidence type="ECO:0000256" key="1">
    <source>
        <dbReference type="SAM" id="MobiDB-lite"/>
    </source>
</evidence>
<dbReference type="AlphaFoldDB" id="A0A517NI58"/>
<keyword evidence="2" id="KW-0812">Transmembrane</keyword>
<dbReference type="InterPro" id="IPR036514">
    <property type="entry name" value="SGNH_hydro_sf"/>
</dbReference>
<feature type="region of interest" description="Disordered" evidence="1">
    <location>
        <begin position="217"/>
        <end position="257"/>
    </location>
</feature>
<evidence type="ECO:0000313" key="4">
    <source>
        <dbReference type="Proteomes" id="UP000318538"/>
    </source>
</evidence>
<protein>
    <submittedName>
        <fullName evidence="3">Uncharacterized protein</fullName>
    </submittedName>
</protein>
<name>A0A517NI58_9BACT</name>
<keyword evidence="2" id="KW-1133">Transmembrane helix</keyword>
<dbReference type="OrthoDB" id="274319at2"/>
<gene>
    <name evidence="3" type="ORF">K227x_52430</name>
</gene>
<evidence type="ECO:0000313" key="3">
    <source>
        <dbReference type="EMBL" id="QDT06822.1"/>
    </source>
</evidence>
<dbReference type="KEGG" id="rlc:K227x_52430"/>
<evidence type="ECO:0000256" key="2">
    <source>
        <dbReference type="SAM" id="Phobius"/>
    </source>
</evidence>
<keyword evidence="2" id="KW-0472">Membrane</keyword>
<sequence>MNVPNSLPVAAEMTNLPQQLPRSSLTSQLLIARWIVGAILGTLVIAATSPLFVRSYLPREFNRGVWTLPAGATYRWRSEGYAATHIGPHGMPGRTSLDSARPTDHRIAIWGDSQAEGVCVDDADKIFAAVASISDGRLQAFPLARSGDDLADWIGQFEWAQSQLGITDHVLVIAELSDLHDIDASPEPPPGHWSQWGAANLPAFVLHAVRGLTTSPDGSTRRLRFAPRWGDDSPPDEDQDRPPTAMPVPGDEATTTRAAVPAGWDRILASIQSAASGSVTLVYCPRSPHVMGGRIVTADAGDQRFAALRDAAAHTDITIIDTRPALSASAMSGQWPHGFANGQIGTGHLNAFGNRIVAEAIVRRFPEARTGTASQGGAE</sequence>
<feature type="transmembrane region" description="Helical" evidence="2">
    <location>
        <begin position="31"/>
        <end position="53"/>
    </location>
</feature>
<dbReference type="Gene3D" id="3.40.50.1110">
    <property type="entry name" value="SGNH hydrolase"/>
    <property type="match status" value="1"/>
</dbReference>
<dbReference type="EMBL" id="CP036525">
    <property type="protein sequence ID" value="QDT06822.1"/>
    <property type="molecule type" value="Genomic_DNA"/>
</dbReference>
<dbReference type="GO" id="GO:0016788">
    <property type="term" value="F:hydrolase activity, acting on ester bonds"/>
    <property type="evidence" value="ECO:0007669"/>
    <property type="project" value="UniProtKB-ARBA"/>
</dbReference>
<organism evidence="3 4">
    <name type="scientific">Rubripirellula lacrimiformis</name>
    <dbReference type="NCBI Taxonomy" id="1930273"/>
    <lineage>
        <taxon>Bacteria</taxon>
        <taxon>Pseudomonadati</taxon>
        <taxon>Planctomycetota</taxon>
        <taxon>Planctomycetia</taxon>
        <taxon>Pirellulales</taxon>
        <taxon>Pirellulaceae</taxon>
        <taxon>Rubripirellula</taxon>
    </lineage>
</organism>